<evidence type="ECO:0000256" key="1">
    <source>
        <dbReference type="SAM" id="MobiDB-lite"/>
    </source>
</evidence>
<evidence type="ECO:0000313" key="3">
    <source>
        <dbReference type="Proteomes" id="UP000236291"/>
    </source>
</evidence>
<sequence>MSDLYLSKNPFETANVESHAAASGKTANVESSSKANDESSMSVPEKADKETPSEHENPISGETLGKSKIVAENVIVAS</sequence>
<feature type="compositionally biased region" description="Basic and acidic residues" evidence="1">
    <location>
        <begin position="45"/>
        <end position="57"/>
    </location>
</feature>
<organism evidence="2 3">
    <name type="scientific">Trifolium pratense</name>
    <name type="common">Red clover</name>
    <dbReference type="NCBI Taxonomy" id="57577"/>
    <lineage>
        <taxon>Eukaryota</taxon>
        <taxon>Viridiplantae</taxon>
        <taxon>Streptophyta</taxon>
        <taxon>Embryophyta</taxon>
        <taxon>Tracheophyta</taxon>
        <taxon>Spermatophyta</taxon>
        <taxon>Magnoliopsida</taxon>
        <taxon>eudicotyledons</taxon>
        <taxon>Gunneridae</taxon>
        <taxon>Pentapetalae</taxon>
        <taxon>rosids</taxon>
        <taxon>fabids</taxon>
        <taxon>Fabales</taxon>
        <taxon>Fabaceae</taxon>
        <taxon>Papilionoideae</taxon>
        <taxon>50 kb inversion clade</taxon>
        <taxon>NPAAA clade</taxon>
        <taxon>Hologalegina</taxon>
        <taxon>IRL clade</taxon>
        <taxon>Trifolieae</taxon>
        <taxon>Trifolium</taxon>
    </lineage>
</organism>
<dbReference type="EMBL" id="ASHM01160196">
    <property type="protein sequence ID" value="PNX63940.1"/>
    <property type="molecule type" value="Genomic_DNA"/>
</dbReference>
<proteinExistence type="predicted"/>
<reference evidence="2 3" key="1">
    <citation type="journal article" date="2014" name="Am. J. Bot.">
        <title>Genome assembly and annotation for red clover (Trifolium pratense; Fabaceae).</title>
        <authorList>
            <person name="Istvanek J."/>
            <person name="Jaros M."/>
            <person name="Krenek A."/>
            <person name="Repkova J."/>
        </authorList>
    </citation>
    <scope>NUCLEOTIDE SEQUENCE [LARGE SCALE GENOMIC DNA]</scope>
    <source>
        <strain evidence="3">cv. Tatra</strain>
        <tissue evidence="2">Young leaves</tissue>
    </source>
</reference>
<feature type="compositionally biased region" description="Polar residues" evidence="1">
    <location>
        <begin position="25"/>
        <end position="42"/>
    </location>
</feature>
<dbReference type="Proteomes" id="UP000236291">
    <property type="component" value="Unassembled WGS sequence"/>
</dbReference>
<protein>
    <submittedName>
        <fullName evidence="2">Uncharacterized protein</fullName>
    </submittedName>
</protein>
<reference evidence="2 3" key="2">
    <citation type="journal article" date="2017" name="Front. Plant Sci.">
        <title>Gene Classification and Mining of Molecular Markers Useful in Red Clover (Trifolium pratense) Breeding.</title>
        <authorList>
            <person name="Istvanek J."/>
            <person name="Dluhosova J."/>
            <person name="Dluhos P."/>
            <person name="Patkova L."/>
            <person name="Nedelnik J."/>
            <person name="Repkova J."/>
        </authorList>
    </citation>
    <scope>NUCLEOTIDE SEQUENCE [LARGE SCALE GENOMIC DNA]</scope>
    <source>
        <strain evidence="3">cv. Tatra</strain>
        <tissue evidence="2">Young leaves</tissue>
    </source>
</reference>
<feature type="non-terminal residue" evidence="2">
    <location>
        <position position="78"/>
    </location>
</feature>
<name>A0A2K3KCB7_TRIPR</name>
<gene>
    <name evidence="2" type="ORF">L195_g061872</name>
</gene>
<accession>A0A2K3KCB7</accession>
<feature type="region of interest" description="Disordered" evidence="1">
    <location>
        <begin position="1"/>
        <end position="66"/>
    </location>
</feature>
<dbReference type="AlphaFoldDB" id="A0A2K3KCB7"/>
<evidence type="ECO:0000313" key="2">
    <source>
        <dbReference type="EMBL" id="PNX63940.1"/>
    </source>
</evidence>
<comment type="caution">
    <text evidence="2">The sequence shown here is derived from an EMBL/GenBank/DDBJ whole genome shotgun (WGS) entry which is preliminary data.</text>
</comment>